<gene>
    <name evidence="1" type="ORF">BTG_30898</name>
</gene>
<organism evidence="1 2">
    <name type="scientific">Bacillus thuringiensis HD-771</name>
    <dbReference type="NCBI Taxonomy" id="1218175"/>
    <lineage>
        <taxon>Bacteria</taxon>
        <taxon>Bacillati</taxon>
        <taxon>Bacillota</taxon>
        <taxon>Bacilli</taxon>
        <taxon>Bacillales</taxon>
        <taxon>Bacillaceae</taxon>
        <taxon>Bacillus</taxon>
        <taxon>Bacillus cereus group</taxon>
    </lineage>
</organism>
<sequence>MHIFYKLDIDININRTVEKPYEIYIEIHYFNEEFKQRIKNLTKKYRPAFEVKYKNFIARHLHKDKFKIKLVSCTNKEYRAVKTGNYYYLSNLNSFDFERGLFSFVERNEAEEVMYKMKKIIRESLNKEALMFQRVL</sequence>
<reference evidence="1 2" key="1">
    <citation type="submission" date="2012-08" db="EMBL/GenBank/DDBJ databases">
        <authorList>
            <person name="Doggett N."/>
            <person name="Teshima H."/>
            <person name="Bruce D."/>
            <person name="Detter J.C."/>
            <person name="Johnson S.L."/>
            <person name="Han C."/>
        </authorList>
    </citation>
    <scope>NUCLEOTIDE SEQUENCE [LARGE SCALE GENOMIC DNA]</scope>
    <source>
        <strain evidence="1 2">HD-771</strain>
        <plasmid evidence="1 2">p01</plasmid>
    </source>
</reference>
<protein>
    <submittedName>
        <fullName evidence="1">Uncharacterized protein</fullName>
    </submittedName>
</protein>
<name>A0A9W3JG64_BACTU</name>
<geneLocation type="plasmid" evidence="1 2">
    <name>p01</name>
</geneLocation>
<dbReference type="EMBL" id="CP003753">
    <property type="protein sequence ID" value="AFQ19518.1"/>
    <property type="molecule type" value="Genomic_DNA"/>
</dbReference>
<accession>A0A9W3JG64</accession>
<dbReference type="KEGG" id="bti:BTG_30898"/>
<dbReference type="Proteomes" id="UP000005259">
    <property type="component" value="Plasmid p01"/>
</dbReference>
<keyword evidence="1" id="KW-0614">Plasmid</keyword>
<dbReference type="AlphaFoldDB" id="A0A9W3JG64"/>
<evidence type="ECO:0000313" key="2">
    <source>
        <dbReference type="Proteomes" id="UP000005259"/>
    </source>
</evidence>
<proteinExistence type="predicted"/>
<evidence type="ECO:0000313" key="1">
    <source>
        <dbReference type="EMBL" id="AFQ19518.1"/>
    </source>
</evidence>
<dbReference type="RefSeq" id="WP_000546934.1">
    <property type="nucleotide sequence ID" value="NC_018486.1"/>
</dbReference>